<keyword evidence="3" id="KW-1185">Reference proteome</keyword>
<sequence>MSDAVTLDVEDGVATITLDQPERRNALSREITAGLRDRLEHVRDEVEDARAVVVQGSGGAFSAGGDIAAMKERLNSDESLEEAVKTLERTTSETLALLVEFPLPTIAKVDGPAVGAGANLAIACDVQLATEDASIGFVFRQVGLSVDAGTSYLLPRVVGTNVAKELVYTGEIMGAERAHDLGLFNHVYGSDEFDAKADAMVERIASGPTAAFRHAKRLIDEGFEKTIDQAMTDEAVAQGVVFDTYDHEEGVRAFLEDRDPEFEGR</sequence>
<dbReference type="SUPFAM" id="SSF52096">
    <property type="entry name" value="ClpP/crotonase"/>
    <property type="match status" value="1"/>
</dbReference>
<dbReference type="GO" id="GO:0003824">
    <property type="term" value="F:catalytic activity"/>
    <property type="evidence" value="ECO:0007669"/>
    <property type="project" value="InterPro"/>
</dbReference>
<dbReference type="InterPro" id="IPR014748">
    <property type="entry name" value="Enoyl-CoA_hydra_C"/>
</dbReference>
<proteinExistence type="inferred from homology"/>
<comment type="caution">
    <text evidence="2">The sequence shown here is derived from an EMBL/GenBank/DDBJ whole genome shotgun (WGS) entry which is preliminary data.</text>
</comment>
<name>A0AAV3T3G5_9EURY</name>
<dbReference type="Proteomes" id="UP001500194">
    <property type="component" value="Unassembled WGS sequence"/>
</dbReference>
<reference evidence="2 3" key="1">
    <citation type="journal article" date="2019" name="Int. J. Syst. Evol. Microbiol.">
        <title>The Global Catalogue of Microorganisms (GCM) 10K type strain sequencing project: providing services to taxonomists for standard genome sequencing and annotation.</title>
        <authorList>
            <consortium name="The Broad Institute Genomics Platform"/>
            <consortium name="The Broad Institute Genome Sequencing Center for Infectious Disease"/>
            <person name="Wu L."/>
            <person name="Ma J."/>
        </authorList>
    </citation>
    <scope>NUCLEOTIDE SEQUENCE [LARGE SCALE GENOMIC DNA]</scope>
    <source>
        <strain evidence="2 3">JCM 16327</strain>
    </source>
</reference>
<dbReference type="RefSeq" id="WP_227260056.1">
    <property type="nucleotide sequence ID" value="NZ_BAAADU010000002.1"/>
</dbReference>
<accession>A0AAV3T3G5</accession>
<dbReference type="PROSITE" id="PS00166">
    <property type="entry name" value="ENOYL_COA_HYDRATASE"/>
    <property type="match status" value="1"/>
</dbReference>
<dbReference type="PANTHER" id="PTHR43459">
    <property type="entry name" value="ENOYL-COA HYDRATASE"/>
    <property type="match status" value="1"/>
</dbReference>
<gene>
    <name evidence="2" type="ORF">GCM10009019_19720</name>
</gene>
<dbReference type="InterPro" id="IPR029045">
    <property type="entry name" value="ClpP/crotonase-like_dom_sf"/>
</dbReference>
<dbReference type="EMBL" id="BAAADU010000002">
    <property type="protein sequence ID" value="GAA0655912.1"/>
    <property type="molecule type" value="Genomic_DNA"/>
</dbReference>
<dbReference type="Gene3D" id="3.90.226.10">
    <property type="entry name" value="2-enoyl-CoA Hydratase, Chain A, domain 1"/>
    <property type="match status" value="1"/>
</dbReference>
<evidence type="ECO:0000256" key="1">
    <source>
        <dbReference type="RuleBase" id="RU003707"/>
    </source>
</evidence>
<dbReference type="Gene3D" id="1.10.12.10">
    <property type="entry name" value="Lyase 2-enoyl-coa Hydratase, Chain A, domain 2"/>
    <property type="match status" value="1"/>
</dbReference>
<protein>
    <submittedName>
        <fullName evidence="2">Enoyl-CoA hydratase-related protein</fullName>
    </submittedName>
</protein>
<dbReference type="PANTHER" id="PTHR43459:SF1">
    <property type="entry name" value="EG:BACN32G11.4 PROTEIN"/>
    <property type="match status" value="1"/>
</dbReference>
<dbReference type="InterPro" id="IPR001753">
    <property type="entry name" value="Enoyl-CoA_hydra/iso"/>
</dbReference>
<dbReference type="Pfam" id="PF00378">
    <property type="entry name" value="ECH_1"/>
    <property type="match status" value="1"/>
</dbReference>
<comment type="similarity">
    <text evidence="1">Belongs to the enoyl-CoA hydratase/isomerase family.</text>
</comment>
<evidence type="ECO:0000313" key="3">
    <source>
        <dbReference type="Proteomes" id="UP001500194"/>
    </source>
</evidence>
<dbReference type="CDD" id="cd06558">
    <property type="entry name" value="crotonase-like"/>
    <property type="match status" value="1"/>
</dbReference>
<evidence type="ECO:0000313" key="2">
    <source>
        <dbReference type="EMBL" id="GAA0655912.1"/>
    </source>
</evidence>
<dbReference type="GeneID" id="68573346"/>
<dbReference type="AlphaFoldDB" id="A0AAV3T3G5"/>
<organism evidence="2 3">
    <name type="scientific">Salarchaeum japonicum</name>
    <dbReference type="NCBI Taxonomy" id="555573"/>
    <lineage>
        <taxon>Archaea</taxon>
        <taxon>Methanobacteriati</taxon>
        <taxon>Methanobacteriota</taxon>
        <taxon>Stenosarchaea group</taxon>
        <taxon>Halobacteria</taxon>
        <taxon>Halobacteriales</taxon>
        <taxon>Halobacteriaceae</taxon>
    </lineage>
</organism>
<dbReference type="InterPro" id="IPR018376">
    <property type="entry name" value="Enoyl-CoA_hyd/isom_CS"/>
</dbReference>